<dbReference type="InterPro" id="IPR020904">
    <property type="entry name" value="Sc_DH/Rdtase_CS"/>
</dbReference>
<comment type="similarity">
    <text evidence="1">Belongs to the short-chain dehydrogenases/reductases (SDR) family.</text>
</comment>
<name>A0A0D2WY51_CAPO3</name>
<dbReference type="EMBL" id="KE346375">
    <property type="protein sequence ID" value="KJE97793.1"/>
    <property type="molecule type" value="Genomic_DNA"/>
</dbReference>
<dbReference type="GO" id="GO:0006559">
    <property type="term" value="P:L-phenylalanine catabolic process"/>
    <property type="evidence" value="ECO:0007669"/>
    <property type="project" value="TreeGrafter"/>
</dbReference>
<accession>A0A0D2WY51</accession>
<keyword evidence="3" id="KW-0521">NADP</keyword>
<dbReference type="FunFam" id="3.40.50.720:FF:000157">
    <property type="entry name" value="Quinoid dihydropteridine reductase"/>
    <property type="match status" value="1"/>
</dbReference>
<dbReference type="GO" id="GO:0070402">
    <property type="term" value="F:NADPH binding"/>
    <property type="evidence" value="ECO:0007669"/>
    <property type="project" value="TreeGrafter"/>
</dbReference>
<dbReference type="Pfam" id="PF13561">
    <property type="entry name" value="adh_short_C2"/>
    <property type="match status" value="1"/>
</dbReference>
<evidence type="ECO:0000256" key="7">
    <source>
        <dbReference type="ARBA" id="ARBA00039520"/>
    </source>
</evidence>
<dbReference type="eggNOG" id="KOG4022">
    <property type="taxonomic scope" value="Eukaryota"/>
</dbReference>
<evidence type="ECO:0000313" key="11">
    <source>
        <dbReference type="Proteomes" id="UP000008743"/>
    </source>
</evidence>
<evidence type="ECO:0000256" key="5">
    <source>
        <dbReference type="ARBA" id="ARBA00023007"/>
    </source>
</evidence>
<keyword evidence="11" id="KW-1185">Reference proteome</keyword>
<dbReference type="PANTHER" id="PTHR15104:SF0">
    <property type="entry name" value="DIHYDROPTERIDINE REDUCTASE"/>
    <property type="match status" value="1"/>
</dbReference>
<evidence type="ECO:0000256" key="6">
    <source>
        <dbReference type="ARBA" id="ARBA00039153"/>
    </source>
</evidence>
<evidence type="ECO:0000256" key="1">
    <source>
        <dbReference type="ARBA" id="ARBA00006484"/>
    </source>
</evidence>
<dbReference type="GO" id="GO:0004155">
    <property type="term" value="F:6,7-dihydropteridine reductase activity"/>
    <property type="evidence" value="ECO:0007669"/>
    <property type="project" value="UniProtKB-EC"/>
</dbReference>
<feature type="chain" id="PRO_5002266663" description="Dihydropteridine reductase" evidence="9">
    <location>
        <begin position="19"/>
        <end position="266"/>
    </location>
</feature>
<evidence type="ECO:0000256" key="2">
    <source>
        <dbReference type="ARBA" id="ARBA00011738"/>
    </source>
</evidence>
<dbReference type="InterPro" id="IPR036291">
    <property type="entry name" value="NAD(P)-bd_dom_sf"/>
</dbReference>
<dbReference type="GO" id="GO:0005737">
    <property type="term" value="C:cytoplasm"/>
    <property type="evidence" value="ECO:0007669"/>
    <property type="project" value="TreeGrafter"/>
</dbReference>
<dbReference type="PRINTS" id="PR00081">
    <property type="entry name" value="GDHRDH"/>
</dbReference>
<comment type="subunit">
    <text evidence="2">Homodimer.</text>
</comment>
<feature type="signal peptide" evidence="9">
    <location>
        <begin position="1"/>
        <end position="18"/>
    </location>
</feature>
<evidence type="ECO:0000256" key="8">
    <source>
        <dbReference type="ARBA" id="ARBA00041348"/>
    </source>
</evidence>
<dbReference type="PANTHER" id="PTHR15104">
    <property type="entry name" value="DIHYDROPTERIDINE REDUCTASE"/>
    <property type="match status" value="1"/>
</dbReference>
<evidence type="ECO:0000313" key="10">
    <source>
        <dbReference type="EMBL" id="KJE97793.1"/>
    </source>
</evidence>
<keyword evidence="9" id="KW-0732">Signal</keyword>
<dbReference type="PhylomeDB" id="A0A0D2WY51"/>
<gene>
    <name evidence="10" type="ORF">CAOG_007891</name>
</gene>
<keyword evidence="5" id="KW-0783">Tetrahydrobiopterin biosynthesis</keyword>
<proteinExistence type="inferred from homology"/>
<dbReference type="PROSITE" id="PS00061">
    <property type="entry name" value="ADH_SHORT"/>
    <property type="match status" value="1"/>
</dbReference>
<dbReference type="GO" id="GO:0006729">
    <property type="term" value="P:tetrahydrobiopterin biosynthetic process"/>
    <property type="evidence" value="ECO:0007669"/>
    <property type="project" value="UniProtKB-KW"/>
</dbReference>
<dbReference type="InterPro" id="IPR002347">
    <property type="entry name" value="SDR_fam"/>
</dbReference>
<dbReference type="CDD" id="cd05334">
    <property type="entry name" value="DHPR_SDR_c_like"/>
    <property type="match status" value="1"/>
</dbReference>
<dbReference type="OrthoDB" id="1204at2759"/>
<dbReference type="Proteomes" id="UP000008743">
    <property type="component" value="Unassembled WGS sequence"/>
</dbReference>
<dbReference type="InParanoid" id="A0A0D2WY51"/>
<dbReference type="GO" id="GO:0070404">
    <property type="term" value="F:NADH binding"/>
    <property type="evidence" value="ECO:0007669"/>
    <property type="project" value="TreeGrafter"/>
</dbReference>
<dbReference type="SUPFAM" id="SSF51735">
    <property type="entry name" value="NAD(P)-binding Rossmann-fold domains"/>
    <property type="match status" value="1"/>
</dbReference>
<dbReference type="EC" id="1.5.1.34" evidence="6"/>
<keyword evidence="4" id="KW-0560">Oxidoreductase</keyword>
<evidence type="ECO:0000256" key="4">
    <source>
        <dbReference type="ARBA" id="ARBA00023002"/>
    </source>
</evidence>
<dbReference type="Gene3D" id="3.40.50.720">
    <property type="entry name" value="NAD(P)-binding Rossmann-like Domain"/>
    <property type="match status" value="1"/>
</dbReference>
<sequence>MLLVSLFILVALSSLLLSLSIFPCSCTCITMSQHILVYGGRGALGTAIISYFKLRGFVITSIDLFANDEANHNVLLQAQDSWEDQSNKISAALAEKLGESKVAAVLCVAGGWAGGNAASADLIKNADLMIKQSVWSSVIAARVASQFLAPNGLLALTGARAALNGTAGMIGYGIAKAAVHQLTRSLAQPGSGLPEGATAVAILPVTLDTPMNRKFMPDADFSSWTPLDEISSHFLDWTTGKQRPSNGALVEVVTAGGVTTFTEAAH</sequence>
<protein>
    <recommendedName>
        <fullName evidence="7">Dihydropteridine reductase</fullName>
        <ecNumber evidence="6">1.5.1.34</ecNumber>
    </recommendedName>
    <alternativeName>
        <fullName evidence="8">Quinoid dihydropteridine reductase</fullName>
    </alternativeName>
</protein>
<dbReference type="AlphaFoldDB" id="A0A0D2WY51"/>
<evidence type="ECO:0000256" key="3">
    <source>
        <dbReference type="ARBA" id="ARBA00022857"/>
    </source>
</evidence>
<dbReference type="STRING" id="595528.A0A0D2WY51"/>
<organism evidence="10 11">
    <name type="scientific">Capsaspora owczarzaki (strain ATCC 30864)</name>
    <dbReference type="NCBI Taxonomy" id="595528"/>
    <lineage>
        <taxon>Eukaryota</taxon>
        <taxon>Filasterea</taxon>
        <taxon>Capsaspora</taxon>
    </lineage>
</organism>
<reference evidence="11" key="1">
    <citation type="submission" date="2011-02" db="EMBL/GenBank/DDBJ databases">
        <title>The Genome Sequence of Capsaspora owczarzaki ATCC 30864.</title>
        <authorList>
            <person name="Russ C."/>
            <person name="Cuomo C."/>
            <person name="Burger G."/>
            <person name="Gray M.W."/>
            <person name="Holland P.W.H."/>
            <person name="King N."/>
            <person name="Lang F.B.F."/>
            <person name="Roger A.J."/>
            <person name="Ruiz-Trillo I."/>
            <person name="Young S.K."/>
            <person name="Zeng Q."/>
            <person name="Gargeya S."/>
            <person name="Alvarado L."/>
            <person name="Berlin A."/>
            <person name="Chapman S.B."/>
            <person name="Chen Z."/>
            <person name="Freedman E."/>
            <person name="Gellesch M."/>
            <person name="Goldberg J."/>
            <person name="Griggs A."/>
            <person name="Gujja S."/>
            <person name="Heilman E."/>
            <person name="Heiman D."/>
            <person name="Howarth C."/>
            <person name="Mehta T."/>
            <person name="Neiman D."/>
            <person name="Pearson M."/>
            <person name="Roberts A."/>
            <person name="Saif S."/>
            <person name="Shea T."/>
            <person name="Shenoy N."/>
            <person name="Sisk P."/>
            <person name="Stolte C."/>
            <person name="Sykes S."/>
            <person name="White J."/>
            <person name="Yandava C."/>
            <person name="Haas B."/>
            <person name="Nusbaum C."/>
            <person name="Birren B."/>
        </authorList>
    </citation>
    <scope>NUCLEOTIDE SEQUENCE</scope>
    <source>
        <strain evidence="11">ATCC 30864</strain>
    </source>
</reference>
<evidence type="ECO:0000256" key="9">
    <source>
        <dbReference type="SAM" id="SignalP"/>
    </source>
</evidence>